<dbReference type="InterPro" id="IPR053135">
    <property type="entry name" value="AKR2_Oxidoreductase"/>
</dbReference>
<dbReference type="InterPro" id="IPR017896">
    <property type="entry name" value="4Fe4S_Fe-S-bd"/>
</dbReference>
<dbReference type="InterPro" id="IPR017900">
    <property type="entry name" value="4Fe4S_Fe_S_CS"/>
</dbReference>
<comment type="caution">
    <text evidence="5">The sequence shown here is derived from an EMBL/GenBank/DDBJ whole genome shotgun (WGS) entry which is preliminary data.</text>
</comment>
<dbReference type="GO" id="GO:0046872">
    <property type="term" value="F:metal ion binding"/>
    <property type="evidence" value="ECO:0007669"/>
    <property type="project" value="UniProtKB-KW"/>
</dbReference>
<reference evidence="6" key="1">
    <citation type="submission" date="2018-08" db="EMBL/GenBank/DDBJ databases">
        <authorList>
            <person name="Grouzdev D.S."/>
            <person name="Krutkina M.S."/>
        </authorList>
    </citation>
    <scope>NUCLEOTIDE SEQUENCE [LARGE SCALE GENOMIC DNA]</scope>
    <source>
        <strain evidence="6">4-11</strain>
    </source>
</reference>
<feature type="domain" description="4Fe-4S ferredoxin-type" evidence="4">
    <location>
        <begin position="331"/>
        <end position="363"/>
    </location>
</feature>
<dbReference type="PROSITE" id="PS00198">
    <property type="entry name" value="4FE4S_FER_1"/>
    <property type="match status" value="1"/>
</dbReference>
<dbReference type="InterPro" id="IPR036812">
    <property type="entry name" value="NAD(P)_OxRdtase_dom_sf"/>
</dbReference>
<evidence type="ECO:0000256" key="2">
    <source>
        <dbReference type="ARBA" id="ARBA00023004"/>
    </source>
</evidence>
<dbReference type="GO" id="GO:0051536">
    <property type="term" value="F:iron-sulfur cluster binding"/>
    <property type="evidence" value="ECO:0007669"/>
    <property type="project" value="UniProtKB-KW"/>
</dbReference>
<keyword evidence="2" id="KW-0408">Iron</keyword>
<evidence type="ECO:0000256" key="1">
    <source>
        <dbReference type="ARBA" id="ARBA00022723"/>
    </source>
</evidence>
<proteinExistence type="predicted"/>
<dbReference type="PROSITE" id="PS51379">
    <property type="entry name" value="4FE4S_FER_2"/>
    <property type="match status" value="1"/>
</dbReference>
<dbReference type="PRINTS" id="PR00069">
    <property type="entry name" value="ALDKETRDTASE"/>
</dbReference>
<protein>
    <submittedName>
        <fullName evidence="5">Aldo/keto reductase</fullName>
    </submittedName>
</protein>
<dbReference type="InterPro" id="IPR020471">
    <property type="entry name" value="AKR"/>
</dbReference>
<keyword evidence="6" id="KW-1185">Reference proteome</keyword>
<name>A0A372MJ40_9SPIR</name>
<sequence>METRYFETFDIHASLLGFGAMRLPVTPDGKIDRKRALAMMREAYEAGVNYFDTAYPYHGGESEPLVGEFLSGLDRSTFYVATKLPQWSVHSIDDAKRIFEEQLARLQQSYIDFYLIHSIDKKAFDRMVDLGVVTYLEEEQKKGRIKHLGFSFHSIYEDFEYITRFRPWDFIQIQYNYLDTEEQAGDKGYELCTELGIPLIVMEPIKGGSLTRLSPDLEAKLKALDADATPASYALRWVADHPNVKVILSGMSTEEQVRENLQTFSPYKPLNENERAVLQEIANSMRSRIGNNCTGCKYCMPCPSGVDIPGNFALWNKYRMFDNYEVVKNQWEQKSDEDKRPPSCTECGQCIPLCPQHIDIPTDLTQVQEELEAARVAYYNK</sequence>
<dbReference type="RefSeq" id="WP_117329998.1">
    <property type="nucleotide sequence ID" value="NZ_QUWK01000005.1"/>
</dbReference>
<dbReference type="InterPro" id="IPR023210">
    <property type="entry name" value="NADP_OxRdtase_dom"/>
</dbReference>
<dbReference type="Pfam" id="PF00248">
    <property type="entry name" value="Aldo_ket_red"/>
    <property type="match status" value="1"/>
</dbReference>
<keyword evidence="1" id="KW-0479">Metal-binding</keyword>
<dbReference type="EMBL" id="QUWK01000005">
    <property type="protein sequence ID" value="RFU95190.1"/>
    <property type="molecule type" value="Genomic_DNA"/>
</dbReference>
<gene>
    <name evidence="5" type="ORF">DYP60_06075</name>
</gene>
<evidence type="ECO:0000313" key="5">
    <source>
        <dbReference type="EMBL" id="RFU95190.1"/>
    </source>
</evidence>
<dbReference type="Gene3D" id="3.20.20.100">
    <property type="entry name" value="NADP-dependent oxidoreductase domain"/>
    <property type="match status" value="1"/>
</dbReference>
<accession>A0A372MJ40</accession>
<dbReference type="SUPFAM" id="SSF51430">
    <property type="entry name" value="NAD(P)-linked oxidoreductase"/>
    <property type="match status" value="1"/>
</dbReference>
<evidence type="ECO:0000259" key="4">
    <source>
        <dbReference type="PROSITE" id="PS51379"/>
    </source>
</evidence>
<evidence type="ECO:0000313" key="6">
    <source>
        <dbReference type="Proteomes" id="UP000264002"/>
    </source>
</evidence>
<dbReference type="CDD" id="cd19096">
    <property type="entry name" value="AKR_Fe-S_oxidoreductase"/>
    <property type="match status" value="1"/>
</dbReference>
<dbReference type="GO" id="GO:0016491">
    <property type="term" value="F:oxidoreductase activity"/>
    <property type="evidence" value="ECO:0007669"/>
    <property type="project" value="InterPro"/>
</dbReference>
<dbReference type="AlphaFoldDB" id="A0A372MJ40"/>
<dbReference type="Pfam" id="PF13187">
    <property type="entry name" value="Fer4_9"/>
    <property type="match status" value="1"/>
</dbReference>
<reference evidence="5 6" key="2">
    <citation type="submission" date="2018-09" db="EMBL/GenBank/DDBJ databases">
        <title>Genome of Sphaerochaeta halotolerans strain 4-11.</title>
        <authorList>
            <person name="Nazina T.N."/>
            <person name="Sokolova D.S."/>
        </authorList>
    </citation>
    <scope>NUCLEOTIDE SEQUENCE [LARGE SCALE GENOMIC DNA]</scope>
    <source>
        <strain evidence="5 6">4-11</strain>
    </source>
</reference>
<dbReference type="PANTHER" id="PTHR43312">
    <property type="entry name" value="D-THREO-ALDOSE 1-DEHYDROGENASE"/>
    <property type="match status" value="1"/>
</dbReference>
<dbReference type="SUPFAM" id="SSF46548">
    <property type="entry name" value="alpha-helical ferredoxin"/>
    <property type="match status" value="1"/>
</dbReference>
<dbReference type="PANTHER" id="PTHR43312:SF2">
    <property type="entry name" value="OXIDOREDUCTASE"/>
    <property type="match status" value="1"/>
</dbReference>
<keyword evidence="3" id="KW-0411">Iron-sulfur</keyword>
<evidence type="ECO:0000256" key="3">
    <source>
        <dbReference type="ARBA" id="ARBA00023014"/>
    </source>
</evidence>
<dbReference type="Proteomes" id="UP000264002">
    <property type="component" value="Unassembled WGS sequence"/>
</dbReference>
<organism evidence="5 6">
    <name type="scientific">Sphaerochaeta halotolerans</name>
    <dbReference type="NCBI Taxonomy" id="2293840"/>
    <lineage>
        <taxon>Bacteria</taxon>
        <taxon>Pseudomonadati</taxon>
        <taxon>Spirochaetota</taxon>
        <taxon>Spirochaetia</taxon>
        <taxon>Spirochaetales</taxon>
        <taxon>Sphaerochaetaceae</taxon>
        <taxon>Sphaerochaeta</taxon>
    </lineage>
</organism>